<dbReference type="EMBL" id="JADEXP010000016">
    <property type="protein sequence ID" value="MBE9065708.1"/>
    <property type="molecule type" value="Genomic_DNA"/>
</dbReference>
<evidence type="ECO:0000313" key="1">
    <source>
        <dbReference type="EMBL" id="MBE9065708.1"/>
    </source>
</evidence>
<comment type="caution">
    <text evidence="1">The sequence shown here is derived from an EMBL/GenBank/DDBJ whole genome shotgun (WGS) entry which is preliminary data.</text>
</comment>
<dbReference type="InterPro" id="IPR039498">
    <property type="entry name" value="NTP_transf_5"/>
</dbReference>
<proteinExistence type="predicted"/>
<name>A0A928X372_LEPEC</name>
<dbReference type="Proteomes" id="UP000615026">
    <property type="component" value="Unassembled WGS sequence"/>
</dbReference>
<protein>
    <submittedName>
        <fullName evidence="1">Nucleotidyltransferase family protein</fullName>
    </submittedName>
</protein>
<gene>
    <name evidence="1" type="ORF">IQ260_03475</name>
</gene>
<organism evidence="1 2">
    <name type="scientific">Leptolyngbya cf. ectocarpi LEGE 11479</name>
    <dbReference type="NCBI Taxonomy" id="1828722"/>
    <lineage>
        <taxon>Bacteria</taxon>
        <taxon>Bacillati</taxon>
        <taxon>Cyanobacteriota</taxon>
        <taxon>Cyanophyceae</taxon>
        <taxon>Leptolyngbyales</taxon>
        <taxon>Leptolyngbyaceae</taxon>
        <taxon>Leptolyngbya group</taxon>
        <taxon>Leptolyngbya</taxon>
    </lineage>
</organism>
<dbReference type="Pfam" id="PF14907">
    <property type="entry name" value="NTP_transf_5"/>
    <property type="match status" value="1"/>
</dbReference>
<dbReference type="AlphaFoldDB" id="A0A928X372"/>
<accession>A0A928X372</accession>
<evidence type="ECO:0000313" key="2">
    <source>
        <dbReference type="Proteomes" id="UP000615026"/>
    </source>
</evidence>
<dbReference type="RefSeq" id="WP_193990888.1">
    <property type="nucleotide sequence ID" value="NZ_JADEXP010000016.1"/>
</dbReference>
<sequence length="370" mass="42573">MPSKTITKTTIKENDIQLLLSCLSPVKNPQTIQQIKTLSQGDTDWATLIQLAKKHKVGPLFYNQLSNLAIETVPTSLQDAFRQYSQTMAGRNLFVTFELTRLLLLMAENGIDTLPYKGPVLAQTIYKTLSLRVFSDLDIVIQPQDIYAVEQLLIAEGYRPYYGKKSRTELAAHMKSAAEHTYDFYHDSKQVFIEVHWRFWPKTFSSVNPSHIWYRRQTATVAGKTVSTLMIEDYLIILCMHGSRHVWQRLSWLCDIAILLHNYPDLDWQQVMEQAHGWGVHRMLCLGLYLAHTWLNAPLPESIIQQLAEPTLPALAAQVEYQAFQAGQHPKTFLATTQYQLQVRERWQDKGAYMLSFIRWLLKGCPSTAD</sequence>
<reference evidence="1" key="1">
    <citation type="submission" date="2020-10" db="EMBL/GenBank/DDBJ databases">
        <authorList>
            <person name="Castelo-Branco R."/>
            <person name="Eusebio N."/>
            <person name="Adriana R."/>
            <person name="Vieira A."/>
            <person name="Brugerolle De Fraissinette N."/>
            <person name="Rezende De Castro R."/>
            <person name="Schneider M.P."/>
            <person name="Vasconcelos V."/>
            <person name="Leao P.N."/>
        </authorList>
    </citation>
    <scope>NUCLEOTIDE SEQUENCE</scope>
    <source>
        <strain evidence="1">LEGE 11479</strain>
    </source>
</reference>
<keyword evidence="2" id="KW-1185">Reference proteome</keyword>